<dbReference type="Proteomes" id="UP000640531">
    <property type="component" value="Unassembled WGS sequence"/>
</dbReference>
<sequence length="287" mass="32901">MSDTIYISDLDGTLLTKNAVLSDFSKSKLQELLQDGLLFTVASARSVVSMGVALDGLKLPLPIVEFNGAFISDLESGRHEIINSIEPEIIEDIYQIISSFKCVPFISSFNGAEDCCYYQEIINEGMEWYLNDRLFHQDKRLRSLTKLTDSFRDQIVCLTVINKTEILSELEIIIRERYGDKIQTYHYENNYAPGWHWLTIHSYKATKAQGILTLQEIYGLTSNKLIVFGDHNNDIEMFKIADYAIAVDNATVELKRHANHIIESHEVDSVVRYIYQDWSQQTSLKLV</sequence>
<comment type="caution">
    <text evidence="1">The sequence shown here is derived from an EMBL/GenBank/DDBJ whole genome shotgun (WGS) entry which is preliminary data.</text>
</comment>
<gene>
    <name evidence="1" type="ORF">H6G59_19920</name>
</gene>
<dbReference type="InterPro" id="IPR006379">
    <property type="entry name" value="HAD-SF_hydro_IIB"/>
</dbReference>
<dbReference type="Gene3D" id="3.40.50.1000">
    <property type="entry name" value="HAD superfamily/HAD-like"/>
    <property type="match status" value="1"/>
</dbReference>
<dbReference type="PANTHER" id="PTHR10000:SF8">
    <property type="entry name" value="HAD SUPERFAMILY HYDROLASE-LIKE, TYPE 3"/>
    <property type="match status" value="1"/>
</dbReference>
<evidence type="ECO:0000313" key="1">
    <source>
        <dbReference type="EMBL" id="MBD2570122.1"/>
    </source>
</evidence>
<dbReference type="InterPro" id="IPR036412">
    <property type="entry name" value="HAD-like_sf"/>
</dbReference>
<keyword evidence="1" id="KW-0378">Hydrolase</keyword>
<dbReference type="SUPFAM" id="SSF56784">
    <property type="entry name" value="HAD-like"/>
    <property type="match status" value="1"/>
</dbReference>
<dbReference type="Gene3D" id="3.30.1240.10">
    <property type="match status" value="1"/>
</dbReference>
<organism evidence="1 2">
    <name type="scientific">Anabaena lutea FACHB-196</name>
    <dbReference type="NCBI Taxonomy" id="2692881"/>
    <lineage>
        <taxon>Bacteria</taxon>
        <taxon>Bacillati</taxon>
        <taxon>Cyanobacteriota</taxon>
        <taxon>Cyanophyceae</taxon>
        <taxon>Nostocales</taxon>
        <taxon>Nostocaceae</taxon>
        <taxon>Anabaena</taxon>
    </lineage>
</organism>
<reference evidence="1 2" key="1">
    <citation type="journal article" date="2020" name="ISME J.">
        <title>Comparative genomics reveals insights into cyanobacterial evolution and habitat adaptation.</title>
        <authorList>
            <person name="Chen M.Y."/>
            <person name="Teng W.K."/>
            <person name="Zhao L."/>
            <person name="Hu C.X."/>
            <person name="Zhou Y.K."/>
            <person name="Han B.P."/>
            <person name="Song L.R."/>
            <person name="Shu W.S."/>
        </authorList>
    </citation>
    <scope>NUCLEOTIDE SEQUENCE [LARGE SCALE GENOMIC DNA]</scope>
    <source>
        <strain evidence="1 2">FACHB-196</strain>
    </source>
</reference>
<protein>
    <submittedName>
        <fullName evidence="1">HAD family hydrolase</fullName>
    </submittedName>
</protein>
<dbReference type="InterPro" id="IPR023214">
    <property type="entry name" value="HAD_sf"/>
</dbReference>
<keyword evidence="2" id="KW-1185">Reference proteome</keyword>
<dbReference type="RefSeq" id="WP_190717573.1">
    <property type="nucleotide sequence ID" value="NZ_JACJST010000021.1"/>
</dbReference>
<evidence type="ECO:0000313" key="2">
    <source>
        <dbReference type="Proteomes" id="UP000640531"/>
    </source>
</evidence>
<proteinExistence type="predicted"/>
<dbReference type="NCBIfam" id="TIGR01484">
    <property type="entry name" value="HAD-SF-IIB"/>
    <property type="match status" value="1"/>
</dbReference>
<accession>A0ABR8FKB9</accession>
<name>A0ABR8FKB9_9NOST</name>
<dbReference type="GO" id="GO:0016787">
    <property type="term" value="F:hydrolase activity"/>
    <property type="evidence" value="ECO:0007669"/>
    <property type="project" value="UniProtKB-KW"/>
</dbReference>
<dbReference type="Pfam" id="PF08282">
    <property type="entry name" value="Hydrolase_3"/>
    <property type="match status" value="1"/>
</dbReference>
<dbReference type="PANTHER" id="PTHR10000">
    <property type="entry name" value="PHOSPHOSERINE PHOSPHATASE"/>
    <property type="match status" value="1"/>
</dbReference>
<dbReference type="EMBL" id="JACJST010000021">
    <property type="protein sequence ID" value="MBD2570122.1"/>
    <property type="molecule type" value="Genomic_DNA"/>
</dbReference>